<dbReference type="AlphaFoldDB" id="A0A1Q2CH17"/>
<evidence type="ECO:0000313" key="3">
    <source>
        <dbReference type="Proteomes" id="UP000188324"/>
    </source>
</evidence>
<dbReference type="KEGG" id="tfl:RPIT_11910"/>
<reference evidence="2 3" key="1">
    <citation type="journal article" date="2016" name="Int. J. Syst. Evol. Microbiol.">
        <title>Tessaracoccus flavus sp. nov., isolated from the drainage system of a lindane-producing factory.</title>
        <authorList>
            <person name="Kumari R."/>
            <person name="Singh P."/>
            <person name="Schumann P."/>
            <person name="Lal R."/>
        </authorList>
    </citation>
    <scope>NUCLEOTIDE SEQUENCE [LARGE SCALE GENOMIC DNA]</scope>
    <source>
        <strain evidence="2 3">RP1T</strain>
    </source>
</reference>
<dbReference type="InterPro" id="IPR025159">
    <property type="entry name" value="AbiEi_N"/>
</dbReference>
<evidence type="ECO:0000313" key="2">
    <source>
        <dbReference type="EMBL" id="AQP45416.1"/>
    </source>
</evidence>
<keyword evidence="3" id="KW-1185">Reference proteome</keyword>
<gene>
    <name evidence="2" type="ORF">RPIT_11910</name>
</gene>
<protein>
    <recommendedName>
        <fullName evidence="1">AbiEi antitoxin N-terminal domain-containing protein</fullName>
    </recommendedName>
</protein>
<accession>A0A1Q2CH17</accession>
<organism evidence="2 3">
    <name type="scientific">Tessaracoccus flavus</name>
    <dbReference type="NCBI Taxonomy" id="1610493"/>
    <lineage>
        <taxon>Bacteria</taxon>
        <taxon>Bacillati</taxon>
        <taxon>Actinomycetota</taxon>
        <taxon>Actinomycetes</taxon>
        <taxon>Propionibacteriales</taxon>
        <taxon>Propionibacteriaceae</taxon>
        <taxon>Tessaracoccus</taxon>
    </lineage>
</organism>
<sequence length="305" mass="33783">MSIAPLIRHSDLVARGHDPNEIRSLVRSGRLHRVRHGVYSYDRPAGMDAHLQLLRATVPIVDAGNVISHASAGVLHGLPVPAEYLDRVWMTRRSPGHGDHGKQLVVRHTPIHDDEVRLSSYGPVTSLSRTASDLARTLEPRWGLAAVDAALRLGTSEADLYSSLALHPKLRGTRRARHIIRICDARAESPAESISRYHMRTAGLPLPELQYDHFDADGVFVARSDFFWPEYGLVGEVDGAGKYEELLRPGQTPTQAIMAEKRRDEALRSLGLWVIHWDWQTANDEAALTVLLAGALRRQAGRLAG</sequence>
<proteinExistence type="predicted"/>
<dbReference type="OrthoDB" id="5143202at2"/>
<dbReference type="STRING" id="1610493.RPIT_11910"/>
<feature type="domain" description="AbiEi antitoxin N-terminal" evidence="1">
    <location>
        <begin position="6"/>
        <end position="40"/>
    </location>
</feature>
<evidence type="ECO:0000259" key="1">
    <source>
        <dbReference type="Pfam" id="PF13338"/>
    </source>
</evidence>
<dbReference type="Pfam" id="PF13338">
    <property type="entry name" value="AbiEi_4"/>
    <property type="match status" value="1"/>
</dbReference>
<dbReference type="RefSeq" id="WP_077343525.1">
    <property type="nucleotide sequence ID" value="NZ_CP019605.1"/>
</dbReference>
<name>A0A1Q2CH17_9ACTN</name>
<dbReference type="EMBL" id="CP019605">
    <property type="protein sequence ID" value="AQP45416.1"/>
    <property type="molecule type" value="Genomic_DNA"/>
</dbReference>
<dbReference type="Proteomes" id="UP000188324">
    <property type="component" value="Chromosome"/>
</dbReference>